<gene>
    <name evidence="1" type="ORF">CLIB1444_24S00320</name>
</gene>
<name>A0ACA9YGL6_9ASCO</name>
<evidence type="ECO:0000313" key="2">
    <source>
        <dbReference type="Proteomes" id="UP001152531"/>
    </source>
</evidence>
<dbReference type="EMBL" id="CALSDN010000024">
    <property type="protein sequence ID" value="CAH6723956.1"/>
    <property type="molecule type" value="Genomic_DNA"/>
</dbReference>
<organism evidence="1 2">
    <name type="scientific">[Candida] jaroonii</name>
    <dbReference type="NCBI Taxonomy" id="467808"/>
    <lineage>
        <taxon>Eukaryota</taxon>
        <taxon>Fungi</taxon>
        <taxon>Dikarya</taxon>
        <taxon>Ascomycota</taxon>
        <taxon>Saccharomycotina</taxon>
        <taxon>Pichiomycetes</taxon>
        <taxon>Debaryomycetaceae</taxon>
        <taxon>Yamadazyma</taxon>
    </lineage>
</organism>
<reference evidence="1" key="1">
    <citation type="submission" date="2022-06" db="EMBL/GenBank/DDBJ databases">
        <authorList>
            <person name="Legras J.-L."/>
            <person name="Devillers H."/>
            <person name="Grondin C."/>
        </authorList>
    </citation>
    <scope>NUCLEOTIDE SEQUENCE</scope>
    <source>
        <strain evidence="1">CLIB 1444</strain>
    </source>
</reference>
<evidence type="ECO:0000313" key="1">
    <source>
        <dbReference type="EMBL" id="CAH6723956.1"/>
    </source>
</evidence>
<comment type="caution">
    <text evidence="1">The sequence shown here is derived from an EMBL/GenBank/DDBJ whole genome shotgun (WGS) entry which is preliminary data.</text>
</comment>
<proteinExistence type="predicted"/>
<dbReference type="Proteomes" id="UP001152531">
    <property type="component" value="Unassembled WGS sequence"/>
</dbReference>
<accession>A0ACA9YGL6</accession>
<sequence>MEISDNFAITWYQISSFSLTLDSPHSKLYLENVLKHNSKHEAAIGDLTEFVIIHNDTKAIKDLIVFIEANFDTKALSINMSFNLSWLYYQSGDLTTSQYHFNSILQSQSTNPYHWYLRSLIYGDFDGPITYALSLNPSNKLKFQIYLAANEVYKSKSPSVAIDYIKKGLQLPFNKFYYEKCYFKLIINYLSVDNVTEAWFYSNQSLILFPRSYNLLIVHCFILLKFGNKPLSSQILNDLLKFHQASYDHSPWFLLSLTTELQKDSFNYLETSLKKNPSYAPTWILIGSLYLNLNQLPDALAAYSQALRLGDDFIGGLGWDGLSCVYERCDNQLLDASDACSRSANCFKKLGANYNGIVETLMERSNYLLKANKEDQKIEFRNPIEMPMELILNLVKDLDDEKEENPGDAQQQQQQQQQQHQQSQVQPQIQVQPQSQIQTQQTPQPQNPQIQNPQTQTPQIQNPQVQNPQTQQTPQTQNPQIQTQPPQPQPQQPQAQQPPTQSQTQQPQNPPLPQPIQLPQLSQVQPPSVNATPQPQQPQMNGTPGRSPQYYYPYPMYQFMPGMPMQGMPPQPMQQGLQQNIQPPPGMVQMPMPPPQQPNGHQNGQSANGMAVQNGGVGFVPGYMPHPMYQSPPNQKSQVYWRQ</sequence>
<keyword evidence="2" id="KW-1185">Reference proteome</keyword>
<protein>
    <submittedName>
        <fullName evidence="1">Uncharacterized protein</fullName>
    </submittedName>
</protein>